<name>A0A6J2TTP7_DROLE</name>
<protein>
    <submittedName>
        <fullName evidence="3">Uncharacterized protein LOC115627420</fullName>
    </submittedName>
</protein>
<sequence>MDSRFKTMIIWLALLHTTLAMTNDQLLSLESVDQSPAGSEQLPFESPHIAKIAPKTAAEEEEAGGGEGERVVDIQTFVQELRSAGVQTAERRDLETLGYRELTRLLGLLHLTQERSYYTAGERSRAAKADKAEQ</sequence>
<proteinExistence type="predicted"/>
<keyword evidence="2" id="KW-1185">Reference proteome</keyword>
<gene>
    <name evidence="3" type="primary">LOC115627420</name>
</gene>
<evidence type="ECO:0000313" key="2">
    <source>
        <dbReference type="Proteomes" id="UP000504634"/>
    </source>
</evidence>
<dbReference type="AlphaFoldDB" id="A0A6J2TTP7"/>
<evidence type="ECO:0000256" key="1">
    <source>
        <dbReference type="SAM" id="SignalP"/>
    </source>
</evidence>
<evidence type="ECO:0000313" key="3">
    <source>
        <dbReference type="RefSeq" id="XP_030378950.1"/>
    </source>
</evidence>
<dbReference type="GeneID" id="115627420"/>
<reference evidence="3" key="1">
    <citation type="submission" date="2025-08" db="UniProtKB">
        <authorList>
            <consortium name="RefSeq"/>
        </authorList>
    </citation>
    <scope>IDENTIFICATION</scope>
    <source>
        <strain evidence="3">11010-0011.00</strain>
        <tissue evidence="3">Whole body</tissue>
    </source>
</reference>
<feature type="chain" id="PRO_5026885991" evidence="1">
    <location>
        <begin position="21"/>
        <end position="134"/>
    </location>
</feature>
<dbReference type="Proteomes" id="UP000504634">
    <property type="component" value="Unplaced"/>
</dbReference>
<dbReference type="RefSeq" id="XP_030378950.1">
    <property type="nucleotide sequence ID" value="XM_030523090.1"/>
</dbReference>
<organism evidence="2 3">
    <name type="scientific">Drosophila lebanonensis</name>
    <name type="common">Fruit fly</name>
    <name type="synonym">Scaptodrosophila lebanonensis</name>
    <dbReference type="NCBI Taxonomy" id="7225"/>
    <lineage>
        <taxon>Eukaryota</taxon>
        <taxon>Metazoa</taxon>
        <taxon>Ecdysozoa</taxon>
        <taxon>Arthropoda</taxon>
        <taxon>Hexapoda</taxon>
        <taxon>Insecta</taxon>
        <taxon>Pterygota</taxon>
        <taxon>Neoptera</taxon>
        <taxon>Endopterygota</taxon>
        <taxon>Diptera</taxon>
        <taxon>Brachycera</taxon>
        <taxon>Muscomorpha</taxon>
        <taxon>Ephydroidea</taxon>
        <taxon>Drosophilidae</taxon>
        <taxon>Scaptodrosophila</taxon>
    </lineage>
</organism>
<feature type="signal peptide" evidence="1">
    <location>
        <begin position="1"/>
        <end position="20"/>
    </location>
</feature>
<keyword evidence="1" id="KW-0732">Signal</keyword>
<accession>A0A6J2TTP7</accession>